<proteinExistence type="predicted"/>
<dbReference type="GO" id="GO:0044458">
    <property type="term" value="P:motile cilium assembly"/>
    <property type="evidence" value="ECO:0007669"/>
    <property type="project" value="TreeGrafter"/>
</dbReference>
<dbReference type="EMBL" id="HACG01004738">
    <property type="protein sequence ID" value="CEK51603.1"/>
    <property type="molecule type" value="Transcribed_RNA"/>
</dbReference>
<protein>
    <submittedName>
        <fullName evidence="1">Uncharacterized protein</fullName>
    </submittedName>
</protein>
<organism evidence="1">
    <name type="scientific">Arion vulgaris</name>
    <dbReference type="NCBI Taxonomy" id="1028688"/>
    <lineage>
        <taxon>Eukaryota</taxon>
        <taxon>Metazoa</taxon>
        <taxon>Spiralia</taxon>
        <taxon>Lophotrochozoa</taxon>
        <taxon>Mollusca</taxon>
        <taxon>Gastropoda</taxon>
        <taxon>Heterobranchia</taxon>
        <taxon>Euthyneura</taxon>
        <taxon>Panpulmonata</taxon>
        <taxon>Eupulmonata</taxon>
        <taxon>Stylommatophora</taxon>
        <taxon>Helicina</taxon>
        <taxon>Arionoidea</taxon>
        <taxon>Arionidae</taxon>
        <taxon>Arion</taxon>
    </lineage>
</organism>
<evidence type="ECO:0000313" key="1">
    <source>
        <dbReference type="EMBL" id="CEK51603.1"/>
    </source>
</evidence>
<dbReference type="PANTHER" id="PTHR46500">
    <property type="entry name" value="CILIA- AND FLAGELLA-ASSOCIATED PROTEIN 221"/>
    <property type="match status" value="1"/>
</dbReference>
<feature type="non-terminal residue" evidence="1">
    <location>
        <position position="1"/>
    </location>
</feature>
<sequence>GIVSVTPAQIVVKRDIPFFDLKVPQYYRLQGYNKHSCFIGYMPVKHSNILRTGAEDEIITIPDDVFS</sequence>
<accession>A0A0B6Y680</accession>
<dbReference type="AlphaFoldDB" id="A0A0B6Y680"/>
<dbReference type="PANTHER" id="PTHR46500:SF1">
    <property type="entry name" value="CILIA- AND FLAGELLA-ASSOCIATED PROTEIN 221"/>
    <property type="match status" value="1"/>
</dbReference>
<dbReference type="GO" id="GO:0097729">
    <property type="term" value="C:9+2 motile cilium"/>
    <property type="evidence" value="ECO:0007669"/>
    <property type="project" value="TreeGrafter"/>
</dbReference>
<gene>
    <name evidence="1" type="primary">ORF13856</name>
</gene>
<name>A0A0B6Y680_9EUPU</name>
<dbReference type="GO" id="GO:0003341">
    <property type="term" value="P:cilium movement"/>
    <property type="evidence" value="ECO:0007669"/>
    <property type="project" value="InterPro"/>
</dbReference>
<feature type="non-terminal residue" evidence="1">
    <location>
        <position position="67"/>
    </location>
</feature>
<dbReference type="InterPro" id="IPR029676">
    <property type="entry name" value="CFAP221"/>
</dbReference>
<reference evidence="1" key="1">
    <citation type="submission" date="2014-12" db="EMBL/GenBank/DDBJ databases">
        <title>Insight into the proteome of Arion vulgaris.</title>
        <authorList>
            <person name="Aradska J."/>
            <person name="Bulat T."/>
            <person name="Smidak R."/>
            <person name="Sarate P."/>
            <person name="Gangsoo J."/>
            <person name="Sialana F."/>
            <person name="Bilban M."/>
            <person name="Lubec G."/>
        </authorList>
    </citation>
    <scope>NUCLEOTIDE SEQUENCE</scope>
    <source>
        <tissue evidence="1">Skin</tissue>
    </source>
</reference>